<comment type="caution">
    <text evidence="1">The sequence shown here is derived from an EMBL/GenBank/DDBJ whole genome shotgun (WGS) entry which is preliminary data.</text>
</comment>
<dbReference type="CDD" id="cd09117">
    <property type="entry name" value="PLDc_Bfil_DEXD_like"/>
    <property type="match status" value="1"/>
</dbReference>
<reference evidence="1 2" key="1">
    <citation type="journal article" date="2024" name="Chem. Sci.">
        <title>Discovery of a lagriamide polyketide by integrated genome mining, isotopic labeling, and untargeted metabolomics.</title>
        <authorList>
            <person name="Fergusson C.H."/>
            <person name="Saulog J."/>
            <person name="Paulo B.S."/>
            <person name="Wilson D.M."/>
            <person name="Liu D.Y."/>
            <person name="Morehouse N.J."/>
            <person name="Waterworth S."/>
            <person name="Barkei J."/>
            <person name="Gray C.A."/>
            <person name="Kwan J.C."/>
            <person name="Eustaquio A.S."/>
            <person name="Linington R.G."/>
        </authorList>
    </citation>
    <scope>NUCLEOTIDE SEQUENCE [LARGE SCALE GENOMIC DNA]</scope>
    <source>
        <strain evidence="1 2">RL17-338-BIF-B</strain>
    </source>
</reference>
<dbReference type="SUPFAM" id="SSF56024">
    <property type="entry name" value="Phospholipase D/nuclease"/>
    <property type="match status" value="1"/>
</dbReference>
<name>A0ABV1LLV1_9BURK</name>
<dbReference type="Proteomes" id="UP001469089">
    <property type="component" value="Unassembled WGS sequence"/>
</dbReference>
<dbReference type="Gene3D" id="3.30.870.10">
    <property type="entry name" value="Endonuclease Chain A"/>
    <property type="match status" value="1"/>
</dbReference>
<sequence length="412" mass="46971">MKAVRVLVDSGEMTNTVIRQLKTCRHAWVAVAWATENDVFSELVRQETKLQCVVIGTHGSLTAPYCIERLANMNRAFFRSAKGPLFHPKLYLFEHDDRYTAIIGSHNMTRGAFENNVELSTLSEFEKGDSVVRTLQDFIEEMAKGPCITPTLAFISRYRANYRVARRQRQTVDDLYEGEPDRVEEKRRTDAPIHMEWEDWLKMVDNQATNGRIRRLDMLDQVRRLLQQPNGFLQLSLEDRRRVAGISMEQPKGDSDIDWNLFGAMTNARRFGHSYARLVEKDNPSELAAALDLIPLETPPTRSDWQAYWAALKAAAGDEGGIGIVGATRLACLKRPDYFVPVTSTNTNRLSEQLGVTKKALQSADDYWDIVVETILLTPWWSKERPADAEDARVWEVRAAMLDAIVYERSAT</sequence>
<evidence type="ECO:0000313" key="1">
    <source>
        <dbReference type="EMBL" id="MEQ5840268.1"/>
    </source>
</evidence>
<proteinExistence type="predicted"/>
<gene>
    <name evidence="1" type="ORF">N0A02_12600</name>
</gene>
<dbReference type="EMBL" id="JAOALG010000001">
    <property type="protein sequence ID" value="MEQ5840268.1"/>
    <property type="molecule type" value="Genomic_DNA"/>
</dbReference>
<keyword evidence="2" id="KW-1185">Reference proteome</keyword>
<evidence type="ECO:0000313" key="2">
    <source>
        <dbReference type="Proteomes" id="UP001469089"/>
    </source>
</evidence>
<protein>
    <submittedName>
        <fullName evidence="1">Phospholipase D family protein</fullName>
    </submittedName>
</protein>
<accession>A0ABV1LLV1</accession>
<organism evidence="1 2">
    <name type="scientific">Paraburkholderia acidicola</name>
    <dbReference type="NCBI Taxonomy" id="1912599"/>
    <lineage>
        <taxon>Bacteria</taxon>
        <taxon>Pseudomonadati</taxon>
        <taxon>Pseudomonadota</taxon>
        <taxon>Betaproteobacteria</taxon>
        <taxon>Burkholderiales</taxon>
        <taxon>Burkholderiaceae</taxon>
        <taxon>Paraburkholderia</taxon>
    </lineage>
</organism>
<dbReference type="RefSeq" id="WP_349542486.1">
    <property type="nucleotide sequence ID" value="NZ_JAOALG010000001.1"/>
</dbReference>